<sequence length="119" mass="13075">MAQYQAAERARGDSTGLHHDLTETVRDRIGHALESGIAPTSAEAAHILDALTACYAQTFGRADDADLRHWLLTRLEIAGDPRAERYWHLLAVINGWPVPPSLAPVFARFVAALRVHIGQ</sequence>
<name>A0ABY7QD27_9ACTN</name>
<dbReference type="RefSeq" id="WP_270149525.1">
    <property type="nucleotide sequence ID" value="NZ_CP115450.1"/>
</dbReference>
<protein>
    <submittedName>
        <fullName evidence="1">Uncharacterized protein</fullName>
    </submittedName>
</protein>
<dbReference type="EMBL" id="CP115450">
    <property type="protein sequence ID" value="WBP90623.1"/>
    <property type="molecule type" value="Genomic_DNA"/>
</dbReference>
<evidence type="ECO:0000313" key="1">
    <source>
        <dbReference type="EMBL" id="WBP90623.1"/>
    </source>
</evidence>
<reference evidence="2" key="1">
    <citation type="submission" date="2022-12" db="EMBL/GenBank/DDBJ databases">
        <authorList>
            <person name="Mo P."/>
        </authorList>
    </citation>
    <scope>NUCLEOTIDE SEQUENCE [LARGE SCALE GENOMIC DNA]</scope>
    <source>
        <strain evidence="2">HUAS 3-15</strain>
    </source>
</reference>
<keyword evidence="2" id="KW-1185">Reference proteome</keyword>
<proteinExistence type="predicted"/>
<gene>
    <name evidence="1" type="ORF">O1G21_35330</name>
</gene>
<accession>A0ABY7QD27</accession>
<dbReference type="Proteomes" id="UP001212821">
    <property type="component" value="Chromosome"/>
</dbReference>
<evidence type="ECO:0000313" key="2">
    <source>
        <dbReference type="Proteomes" id="UP001212821"/>
    </source>
</evidence>
<organism evidence="1 2">
    <name type="scientific">Kitasatospora cathayae</name>
    <dbReference type="NCBI Taxonomy" id="3004092"/>
    <lineage>
        <taxon>Bacteria</taxon>
        <taxon>Bacillati</taxon>
        <taxon>Actinomycetota</taxon>
        <taxon>Actinomycetes</taxon>
        <taxon>Kitasatosporales</taxon>
        <taxon>Streptomycetaceae</taxon>
        <taxon>Kitasatospora</taxon>
    </lineage>
</organism>